<dbReference type="EMBL" id="HACM01003395">
    <property type="protein sequence ID" value="CRZ03837.1"/>
    <property type="molecule type" value="Transcribed_RNA"/>
</dbReference>
<reference evidence="7" key="1">
    <citation type="submission" date="2015-04" db="EMBL/GenBank/DDBJ databases">
        <title>The genome sequence of the plant pathogenic Rhizarian Plasmodiophora brassicae reveals insights in its biotrophic life cycle and the origin of chitin synthesis.</title>
        <authorList>
            <person name="Schwelm A."/>
            <person name="Fogelqvist J."/>
            <person name="Knaust A."/>
            <person name="Julke S."/>
            <person name="Lilja T."/>
            <person name="Dhandapani V."/>
            <person name="Bonilla-Rosso G."/>
            <person name="Karlsson M."/>
            <person name="Shevchenko A."/>
            <person name="Choi S.R."/>
            <person name="Kim H.G."/>
            <person name="Park J.Y."/>
            <person name="Lim Y.P."/>
            <person name="Ludwig-Muller J."/>
            <person name="Dixelius C."/>
        </authorList>
    </citation>
    <scope>NUCLEOTIDE SEQUENCE</scope>
    <source>
        <tissue evidence="7">Potato root galls</tissue>
    </source>
</reference>
<comment type="function">
    <text evidence="6">Catalyzes the hydrolysis of queuosine 5'-phosphate, releasing the nucleobase queuine (q). Is required for salvage of queuine from exogenous queuosine (Q) that is imported and then converted to queuosine 5'-phosphate intracellularly.</text>
</comment>
<dbReference type="GO" id="GO:0006400">
    <property type="term" value="P:tRNA modification"/>
    <property type="evidence" value="ECO:0007669"/>
    <property type="project" value="TreeGrafter"/>
</dbReference>
<evidence type="ECO:0000256" key="3">
    <source>
        <dbReference type="ARBA" id="ARBA00035306"/>
    </source>
</evidence>
<evidence type="ECO:0000313" key="7">
    <source>
        <dbReference type="EMBL" id="CRZ03837.1"/>
    </source>
</evidence>
<dbReference type="PANTHER" id="PTHR21314">
    <property type="entry name" value="QUEUOSINE 5'-PHOSPHATE N-GLYCOSYLASE_HYDROLASE-RELATED"/>
    <property type="match status" value="1"/>
</dbReference>
<evidence type="ECO:0000256" key="5">
    <source>
        <dbReference type="ARBA" id="ARBA00048204"/>
    </source>
</evidence>
<comment type="similarity">
    <text evidence="2 6">Belongs to the QNG1 protein family.</text>
</comment>
<proteinExistence type="inferred from homology"/>
<dbReference type="GO" id="GO:0016787">
    <property type="term" value="F:hydrolase activity"/>
    <property type="evidence" value="ECO:0007669"/>
    <property type="project" value="UniProtKB-KW"/>
</dbReference>
<dbReference type="AlphaFoldDB" id="A0A0H5QQF9"/>
<dbReference type="InterPro" id="IPR019438">
    <property type="entry name" value="Q_salvage"/>
</dbReference>
<dbReference type="EC" id="3.2.2.-" evidence="6"/>
<name>A0A0H5QQF9_9EUKA</name>
<comment type="catalytic activity">
    <reaction evidence="5 6">
        <text>queuosine 5'-phosphate + H2O = queuine + D-ribose 5-phosphate</text>
        <dbReference type="Rhea" id="RHEA:75387"/>
        <dbReference type="ChEBI" id="CHEBI:15377"/>
        <dbReference type="ChEBI" id="CHEBI:17433"/>
        <dbReference type="ChEBI" id="CHEBI:78346"/>
        <dbReference type="ChEBI" id="CHEBI:194371"/>
    </reaction>
    <physiologicalReaction direction="left-to-right" evidence="5 6">
        <dbReference type="Rhea" id="RHEA:75388"/>
    </physiologicalReaction>
</comment>
<accession>A0A0H5QQF9</accession>
<evidence type="ECO:0000256" key="6">
    <source>
        <dbReference type="RuleBase" id="RU365002"/>
    </source>
</evidence>
<sequence length="327" mass="37513">MSRLVIPTLEPIEFKLVQIHDEGIDRFAQILAQQSPKVAMYTDYQLHPKPTDPRCPNWIFLIDSLNFSFWNEDPSRVFSVSLGDGGPPSTGYASICAIIWRALDEGYPMTDAAFWRDLDEPTWRHVARGDCCEIPLILKRLEIINATGATLCSEFGGDFANLISKADRDVYRVLELVLDYFPPFRDQTPDGQYKFLKRAQILIADLWSCFDGKGIGKFDNINEVTMFADYRVPQSLLNLGIISYSEKLLSTLADGQKLNELNENVVLFGREEIEIRASSILAVDRVQKRLGPSSPWNSILIDFYLWNYSKTIDRKSYPFHRVRSIYY</sequence>
<dbReference type="PANTHER" id="PTHR21314:SF0">
    <property type="entry name" value="QUEUOSINE 5'-PHOSPHATE N-GLYCOSYLASE_HYDROLASE"/>
    <property type="match status" value="1"/>
</dbReference>
<dbReference type="Pfam" id="PF10343">
    <property type="entry name" value="Q_salvage"/>
    <property type="match status" value="1"/>
</dbReference>
<protein>
    <recommendedName>
        <fullName evidence="3 6">Queuosine 5'-phosphate N-glycosylase/hydrolase</fullName>
        <ecNumber evidence="6">3.2.2.-</ecNumber>
    </recommendedName>
    <alternativeName>
        <fullName evidence="4 6">Queuosine-nucleotide N-glycosylase/hydrolase</fullName>
    </alternativeName>
</protein>
<evidence type="ECO:0000256" key="4">
    <source>
        <dbReference type="ARBA" id="ARBA00035393"/>
    </source>
</evidence>
<keyword evidence="1 6" id="KW-0378">Hydrolase</keyword>
<evidence type="ECO:0000256" key="1">
    <source>
        <dbReference type="ARBA" id="ARBA00022801"/>
    </source>
</evidence>
<organism evidence="7">
    <name type="scientific">Spongospora subterranea</name>
    <dbReference type="NCBI Taxonomy" id="70186"/>
    <lineage>
        <taxon>Eukaryota</taxon>
        <taxon>Sar</taxon>
        <taxon>Rhizaria</taxon>
        <taxon>Endomyxa</taxon>
        <taxon>Phytomyxea</taxon>
        <taxon>Plasmodiophorida</taxon>
        <taxon>Plasmodiophoridae</taxon>
        <taxon>Spongospora</taxon>
    </lineage>
</organism>
<evidence type="ECO:0000256" key="2">
    <source>
        <dbReference type="ARBA" id="ARBA00035119"/>
    </source>
</evidence>